<sequence>MSERMNSLLQVEPPAYLNMEETGRLADNWDLWRTQYGDFRTLTEMDRESSLVQLASFRHTNGPNALRVINGFTYSPDEDRVVWQVVMAKMERYCLGESNETYERYIFNQRKQQH</sequence>
<evidence type="ECO:0000313" key="3">
    <source>
        <dbReference type="WBParaSite" id="ECPE_0001698001-mRNA-1"/>
    </source>
</evidence>
<organism evidence="3">
    <name type="scientific">Echinostoma caproni</name>
    <dbReference type="NCBI Taxonomy" id="27848"/>
    <lineage>
        <taxon>Eukaryota</taxon>
        <taxon>Metazoa</taxon>
        <taxon>Spiralia</taxon>
        <taxon>Lophotrochozoa</taxon>
        <taxon>Platyhelminthes</taxon>
        <taxon>Trematoda</taxon>
        <taxon>Digenea</taxon>
        <taxon>Plagiorchiida</taxon>
        <taxon>Echinostomata</taxon>
        <taxon>Echinostomatoidea</taxon>
        <taxon>Echinostomatidae</taxon>
        <taxon>Echinostoma</taxon>
    </lineage>
</organism>
<evidence type="ECO:0000313" key="1">
    <source>
        <dbReference type="EMBL" id="VDP94211.1"/>
    </source>
</evidence>
<reference evidence="1 2" key="2">
    <citation type="submission" date="2018-11" db="EMBL/GenBank/DDBJ databases">
        <authorList>
            <consortium name="Pathogen Informatics"/>
        </authorList>
    </citation>
    <scope>NUCLEOTIDE SEQUENCE [LARGE SCALE GENOMIC DNA]</scope>
    <source>
        <strain evidence="1 2">Egypt</strain>
    </source>
</reference>
<name>A0A183BCK2_9TREM</name>
<dbReference type="Proteomes" id="UP000272942">
    <property type="component" value="Unassembled WGS sequence"/>
</dbReference>
<protein>
    <submittedName>
        <fullName evidence="3">Prophage protein</fullName>
    </submittedName>
</protein>
<reference evidence="3" key="1">
    <citation type="submission" date="2016-06" db="UniProtKB">
        <authorList>
            <consortium name="WormBaseParasite"/>
        </authorList>
    </citation>
    <scope>IDENTIFICATION</scope>
</reference>
<gene>
    <name evidence="1" type="ORF">ECPE_LOCUS16937</name>
</gene>
<dbReference type="AlphaFoldDB" id="A0A183BCK2"/>
<evidence type="ECO:0000313" key="2">
    <source>
        <dbReference type="Proteomes" id="UP000272942"/>
    </source>
</evidence>
<dbReference type="EMBL" id="UZAN01066610">
    <property type="protein sequence ID" value="VDP94211.1"/>
    <property type="molecule type" value="Genomic_DNA"/>
</dbReference>
<accession>A0A183BCK2</accession>
<keyword evidence="2" id="KW-1185">Reference proteome</keyword>
<proteinExistence type="predicted"/>
<dbReference type="WBParaSite" id="ECPE_0001698001-mRNA-1">
    <property type="protein sequence ID" value="ECPE_0001698001-mRNA-1"/>
    <property type="gene ID" value="ECPE_0001698001"/>
</dbReference>
<dbReference type="OrthoDB" id="6279138at2759"/>